<dbReference type="SUPFAM" id="SSF55874">
    <property type="entry name" value="ATPase domain of HSP90 chaperone/DNA topoisomerase II/histidine kinase"/>
    <property type="match status" value="1"/>
</dbReference>
<accession>A0A1A8XJB0</accession>
<dbReference type="InterPro" id="IPR013655">
    <property type="entry name" value="PAS_fold_3"/>
</dbReference>
<dbReference type="RefSeq" id="WP_186409799.1">
    <property type="nucleotide sequence ID" value="NZ_FLQY01000035.1"/>
</dbReference>
<dbReference type="CDD" id="cd17546">
    <property type="entry name" value="REC_hyHK_CKI1_RcsC-like"/>
    <property type="match status" value="1"/>
</dbReference>
<dbReference type="SMART" id="SM00304">
    <property type="entry name" value="HAMP"/>
    <property type="match status" value="1"/>
</dbReference>
<feature type="coiled-coil region" evidence="17">
    <location>
        <begin position="495"/>
        <end position="540"/>
    </location>
</feature>
<dbReference type="InterPro" id="IPR029151">
    <property type="entry name" value="Sensor-like_sf"/>
</dbReference>
<dbReference type="SUPFAM" id="SSF158472">
    <property type="entry name" value="HAMP domain-like"/>
    <property type="match status" value="1"/>
</dbReference>
<dbReference type="InterPro" id="IPR036097">
    <property type="entry name" value="HisK_dim/P_sf"/>
</dbReference>
<dbReference type="PROSITE" id="PS50885">
    <property type="entry name" value="HAMP"/>
    <property type="match status" value="1"/>
</dbReference>
<feature type="domain" description="Histidine kinase" evidence="19">
    <location>
        <begin position="547"/>
        <end position="767"/>
    </location>
</feature>
<evidence type="ECO:0000256" key="9">
    <source>
        <dbReference type="ARBA" id="ARBA00022777"/>
    </source>
</evidence>
<dbReference type="FunFam" id="1.10.287.130:FF:000004">
    <property type="entry name" value="Ethylene receptor 1"/>
    <property type="match status" value="1"/>
</dbReference>
<dbReference type="EMBL" id="FLQY01000035">
    <property type="protein sequence ID" value="SBT04472.1"/>
    <property type="molecule type" value="Genomic_DNA"/>
</dbReference>
<dbReference type="InterPro" id="IPR011006">
    <property type="entry name" value="CheY-like_superfamily"/>
</dbReference>
<evidence type="ECO:0000256" key="16">
    <source>
        <dbReference type="PROSITE-ProRule" id="PRU00169"/>
    </source>
</evidence>
<dbReference type="CDD" id="cd18773">
    <property type="entry name" value="PDC1_HK_sensor"/>
    <property type="match status" value="1"/>
</dbReference>
<dbReference type="CDD" id="cd18774">
    <property type="entry name" value="PDC2_HK_sensor"/>
    <property type="match status" value="1"/>
</dbReference>
<dbReference type="InterPro" id="IPR003661">
    <property type="entry name" value="HisK_dim/P_dom"/>
</dbReference>
<keyword evidence="4" id="KW-1003">Cell membrane</keyword>
<dbReference type="Gene3D" id="2.10.70.100">
    <property type="match status" value="1"/>
</dbReference>
<feature type="domain" description="Response regulatory" evidence="20">
    <location>
        <begin position="794"/>
        <end position="910"/>
    </location>
</feature>
<evidence type="ECO:0000313" key="23">
    <source>
        <dbReference type="EMBL" id="SBT04472.1"/>
    </source>
</evidence>
<dbReference type="Pfam" id="PF02743">
    <property type="entry name" value="dCache_1"/>
    <property type="match status" value="1"/>
</dbReference>
<keyword evidence="10" id="KW-0067">ATP-binding</keyword>
<organism evidence="23 24">
    <name type="scientific">Candidatus Propionivibrio aalborgensis</name>
    <dbReference type="NCBI Taxonomy" id="1860101"/>
    <lineage>
        <taxon>Bacteria</taxon>
        <taxon>Pseudomonadati</taxon>
        <taxon>Pseudomonadota</taxon>
        <taxon>Betaproteobacteria</taxon>
        <taxon>Rhodocyclales</taxon>
        <taxon>Rhodocyclaceae</taxon>
        <taxon>Propionivibrio</taxon>
    </lineage>
</organism>
<dbReference type="SUPFAM" id="SSF52172">
    <property type="entry name" value="CheY-like"/>
    <property type="match status" value="1"/>
</dbReference>
<dbReference type="Gene3D" id="1.10.287.130">
    <property type="match status" value="1"/>
</dbReference>
<keyword evidence="8" id="KW-0547">Nucleotide-binding</keyword>
<dbReference type="Pfam" id="PF08447">
    <property type="entry name" value="PAS_3"/>
    <property type="match status" value="1"/>
</dbReference>
<reference evidence="23 24" key="1">
    <citation type="submission" date="2016-06" db="EMBL/GenBank/DDBJ databases">
        <authorList>
            <person name="Kjaerup R.B."/>
            <person name="Dalgaard T.S."/>
            <person name="Juul-Madsen H.R."/>
        </authorList>
    </citation>
    <scope>NUCLEOTIDE SEQUENCE [LARGE SCALE GENOMIC DNA]</scope>
    <source>
        <strain evidence="23">2</strain>
    </source>
</reference>
<evidence type="ECO:0000259" key="21">
    <source>
        <dbReference type="PROSITE" id="PS50113"/>
    </source>
</evidence>
<dbReference type="SMART" id="SM00086">
    <property type="entry name" value="PAC"/>
    <property type="match status" value="1"/>
</dbReference>
<dbReference type="Pfam" id="PF00672">
    <property type="entry name" value="HAMP"/>
    <property type="match status" value="1"/>
</dbReference>
<dbReference type="Pfam" id="PF02518">
    <property type="entry name" value="HATPase_c"/>
    <property type="match status" value="1"/>
</dbReference>
<feature type="domain" description="HAMP" evidence="22">
    <location>
        <begin position="314"/>
        <end position="367"/>
    </location>
</feature>
<evidence type="ECO:0000256" key="8">
    <source>
        <dbReference type="ARBA" id="ARBA00022741"/>
    </source>
</evidence>
<feature type="transmembrane region" description="Helical" evidence="18">
    <location>
        <begin position="295"/>
        <end position="313"/>
    </location>
</feature>
<dbReference type="Gene3D" id="3.30.450.20">
    <property type="entry name" value="PAS domain"/>
    <property type="match status" value="2"/>
</dbReference>
<evidence type="ECO:0000313" key="24">
    <source>
        <dbReference type="Proteomes" id="UP000199600"/>
    </source>
</evidence>
<keyword evidence="5 16" id="KW-0597">Phosphoprotein</keyword>
<dbReference type="SMART" id="SM00448">
    <property type="entry name" value="REC"/>
    <property type="match status" value="1"/>
</dbReference>
<keyword evidence="12" id="KW-0902">Two-component regulatory system</keyword>
<evidence type="ECO:0000256" key="3">
    <source>
        <dbReference type="ARBA" id="ARBA00012438"/>
    </source>
</evidence>
<gene>
    <name evidence="23" type="ORF">PROAA_130005</name>
</gene>
<dbReference type="CDD" id="cd00082">
    <property type="entry name" value="HisKA"/>
    <property type="match status" value="1"/>
</dbReference>
<dbReference type="Pfam" id="PF00072">
    <property type="entry name" value="Response_reg"/>
    <property type="match status" value="1"/>
</dbReference>
<dbReference type="InterPro" id="IPR004358">
    <property type="entry name" value="Sig_transdc_His_kin-like_C"/>
</dbReference>
<evidence type="ECO:0000256" key="12">
    <source>
        <dbReference type="ARBA" id="ARBA00023012"/>
    </source>
</evidence>
<keyword evidence="11 18" id="KW-1133">Transmembrane helix</keyword>
<dbReference type="GO" id="GO:0005524">
    <property type="term" value="F:ATP binding"/>
    <property type="evidence" value="ECO:0007669"/>
    <property type="project" value="UniProtKB-KW"/>
</dbReference>
<dbReference type="CDD" id="cd16922">
    <property type="entry name" value="HATPase_EvgS-ArcB-TorS-like"/>
    <property type="match status" value="1"/>
</dbReference>
<dbReference type="InterPro" id="IPR003594">
    <property type="entry name" value="HATPase_dom"/>
</dbReference>
<protein>
    <recommendedName>
        <fullName evidence="15">Virulence sensor protein BvgS</fullName>
        <ecNumber evidence="3">2.7.13.3</ecNumber>
    </recommendedName>
</protein>
<dbReference type="PANTHER" id="PTHR45339">
    <property type="entry name" value="HYBRID SIGNAL TRANSDUCTION HISTIDINE KINASE J"/>
    <property type="match status" value="1"/>
</dbReference>
<dbReference type="InterPro" id="IPR033479">
    <property type="entry name" value="dCache_1"/>
</dbReference>
<evidence type="ECO:0000256" key="11">
    <source>
        <dbReference type="ARBA" id="ARBA00022989"/>
    </source>
</evidence>
<feature type="transmembrane region" description="Helical" evidence="18">
    <location>
        <begin position="15"/>
        <end position="33"/>
    </location>
</feature>
<dbReference type="CDD" id="cd06225">
    <property type="entry name" value="HAMP"/>
    <property type="match status" value="1"/>
</dbReference>
<dbReference type="FunFam" id="3.30.565.10:FF:000010">
    <property type="entry name" value="Sensor histidine kinase RcsC"/>
    <property type="match status" value="1"/>
</dbReference>
<dbReference type="SMART" id="SM00387">
    <property type="entry name" value="HATPase_c"/>
    <property type="match status" value="1"/>
</dbReference>
<evidence type="ECO:0000256" key="1">
    <source>
        <dbReference type="ARBA" id="ARBA00000085"/>
    </source>
</evidence>
<dbReference type="AlphaFoldDB" id="A0A1A8XJB0"/>
<dbReference type="GO" id="GO:0000155">
    <property type="term" value="F:phosphorelay sensor kinase activity"/>
    <property type="evidence" value="ECO:0007669"/>
    <property type="project" value="InterPro"/>
</dbReference>
<dbReference type="PRINTS" id="PR00344">
    <property type="entry name" value="BCTRLSENSOR"/>
</dbReference>
<dbReference type="InterPro" id="IPR000700">
    <property type="entry name" value="PAS-assoc_C"/>
</dbReference>
<dbReference type="Gene3D" id="3.40.50.2300">
    <property type="match status" value="1"/>
</dbReference>
<keyword evidence="6" id="KW-0808">Transferase</keyword>
<evidence type="ECO:0000256" key="14">
    <source>
        <dbReference type="ARBA" id="ARBA00058004"/>
    </source>
</evidence>
<feature type="modified residue" description="4-aspartylphosphate" evidence="16">
    <location>
        <position position="843"/>
    </location>
</feature>
<evidence type="ECO:0000256" key="6">
    <source>
        <dbReference type="ARBA" id="ARBA00022679"/>
    </source>
</evidence>
<keyword evidence="17" id="KW-0175">Coiled coil</keyword>
<dbReference type="EC" id="2.7.13.3" evidence="3"/>
<dbReference type="PROSITE" id="PS50109">
    <property type="entry name" value="HIS_KIN"/>
    <property type="match status" value="1"/>
</dbReference>
<evidence type="ECO:0000259" key="19">
    <source>
        <dbReference type="PROSITE" id="PS50109"/>
    </source>
</evidence>
<comment type="function">
    <text evidence="14">Member of the two-component regulatory system BvgS/BvgA. Phosphorylates BvgA via a four-step phosphorelay in response to environmental signals.</text>
</comment>
<dbReference type="SMART" id="SM00388">
    <property type="entry name" value="HisKA"/>
    <property type="match status" value="1"/>
</dbReference>
<keyword evidence="7 18" id="KW-0812">Transmembrane</keyword>
<evidence type="ECO:0000256" key="15">
    <source>
        <dbReference type="ARBA" id="ARBA00070152"/>
    </source>
</evidence>
<evidence type="ECO:0000256" key="7">
    <source>
        <dbReference type="ARBA" id="ARBA00022692"/>
    </source>
</evidence>
<dbReference type="SUPFAM" id="SSF55785">
    <property type="entry name" value="PYP-like sensor domain (PAS domain)"/>
    <property type="match status" value="1"/>
</dbReference>
<dbReference type="Gene3D" id="6.10.340.10">
    <property type="match status" value="1"/>
</dbReference>
<evidence type="ECO:0000256" key="2">
    <source>
        <dbReference type="ARBA" id="ARBA00004651"/>
    </source>
</evidence>
<dbReference type="InterPro" id="IPR001610">
    <property type="entry name" value="PAC"/>
</dbReference>
<evidence type="ECO:0000256" key="13">
    <source>
        <dbReference type="ARBA" id="ARBA00023136"/>
    </source>
</evidence>
<dbReference type="SUPFAM" id="SSF103190">
    <property type="entry name" value="Sensory domain-like"/>
    <property type="match status" value="1"/>
</dbReference>
<dbReference type="PROSITE" id="PS50113">
    <property type="entry name" value="PAC"/>
    <property type="match status" value="1"/>
</dbReference>
<keyword evidence="13 18" id="KW-0472">Membrane</keyword>
<evidence type="ECO:0000259" key="20">
    <source>
        <dbReference type="PROSITE" id="PS50110"/>
    </source>
</evidence>
<dbReference type="GO" id="GO:0005886">
    <property type="term" value="C:plasma membrane"/>
    <property type="evidence" value="ECO:0007669"/>
    <property type="project" value="UniProtKB-SubCell"/>
</dbReference>
<evidence type="ECO:0000256" key="18">
    <source>
        <dbReference type="SAM" id="Phobius"/>
    </source>
</evidence>
<comment type="subcellular location">
    <subcellularLocation>
        <location evidence="2">Cell membrane</location>
        <topology evidence="2">Multi-pass membrane protein</topology>
    </subcellularLocation>
</comment>
<keyword evidence="9" id="KW-0418">Kinase</keyword>
<dbReference type="Pfam" id="PF00512">
    <property type="entry name" value="HisKA"/>
    <property type="match status" value="1"/>
</dbReference>
<dbReference type="InterPro" id="IPR036890">
    <property type="entry name" value="HATPase_C_sf"/>
</dbReference>
<dbReference type="InterPro" id="IPR035965">
    <property type="entry name" value="PAS-like_dom_sf"/>
</dbReference>
<dbReference type="PANTHER" id="PTHR45339:SF1">
    <property type="entry name" value="HYBRID SIGNAL TRANSDUCTION HISTIDINE KINASE J"/>
    <property type="match status" value="1"/>
</dbReference>
<evidence type="ECO:0000256" key="17">
    <source>
        <dbReference type="SAM" id="Coils"/>
    </source>
</evidence>
<dbReference type="PROSITE" id="PS50110">
    <property type="entry name" value="RESPONSE_REGULATORY"/>
    <property type="match status" value="1"/>
</dbReference>
<keyword evidence="24" id="KW-1185">Reference proteome</keyword>
<comment type="catalytic activity">
    <reaction evidence="1">
        <text>ATP + protein L-histidine = ADP + protein N-phospho-L-histidine.</text>
        <dbReference type="EC" id="2.7.13.3"/>
    </reaction>
</comment>
<evidence type="ECO:0000256" key="10">
    <source>
        <dbReference type="ARBA" id="ARBA00022840"/>
    </source>
</evidence>
<evidence type="ECO:0000259" key="22">
    <source>
        <dbReference type="PROSITE" id="PS50885"/>
    </source>
</evidence>
<dbReference type="InterPro" id="IPR003660">
    <property type="entry name" value="HAMP_dom"/>
</dbReference>
<proteinExistence type="predicted"/>
<name>A0A1A8XJB0_9RHOO</name>
<evidence type="ECO:0000256" key="5">
    <source>
        <dbReference type="ARBA" id="ARBA00022553"/>
    </source>
</evidence>
<feature type="domain" description="PAC" evidence="21">
    <location>
        <begin position="453"/>
        <end position="504"/>
    </location>
</feature>
<dbReference type="Gene3D" id="3.30.565.10">
    <property type="entry name" value="Histidine kinase-like ATPase, C-terminal domain"/>
    <property type="match status" value="1"/>
</dbReference>
<evidence type="ECO:0000256" key="4">
    <source>
        <dbReference type="ARBA" id="ARBA00022475"/>
    </source>
</evidence>
<sequence>MISQYLARLSLKTRITLGSLAVFLVSIWVLTYYTSQTLREDMRHLLGEQQFAAVSFIAAHTDAEFRYRLSALEEVAAMIAPALLEGGDALQTCMNQQPILNQLFNGGVFVLSADGTAIADTVLATERIGLNYMNNPDTAAVFKNGTATITRPLMGRKLMSPVFAINVPIRDAGGRMIGALVGTVNLGKPNFLDQISGQRHVRSGGYLLLVDPQSRLIVTATDPRRILEALPAPGVNPAIDRYIGGEEGTGILVSPAGVEVLVAVKRVPSANWYVALVLPTAEAFAPISAMQQRTLIAAILLTLLAGGLIWWMLRRQLAPMLAAVKTLAMLSATNLPHQPLPIDRQDEIGDLIGAFNHLIETLRQREEALAKTHEELSRNSEFLSRTNAMARVGGWEIDLFSDKLYWTQETYRIREIDPSVEPELSVGIRCYAPEAQPKLLAAIEACRTHGTPYDLELPFITASGRHIWVRTQGFAHTENGKVTKLRGSFQDITERKLAELEIKNLNNSLEERVRQRTADLETANQLLKQAKLQAEAANIAKSAFLANMSHEIRTPMNGIIGMANILRLEGVTPKQAQRLDTIDTSARHLLNVINDILDISKIEAGKLVLEEAPVTVNSLLKNVVSLLSERCRAKGIKLLVKNEPVPPNLYGDPTRLQQALLNYANNAVKFTEKGAVTLRVRKQEETVESTTVRFEVTDTGIGIPAETMPRLFSAFEQADNSMTRKYGGTGLGLAINRRLAELMGGDTGVESTPGVGSTFWFTAKLKKSTAAIETMPETEADAEALIRQRYSGQHILVADDEPINLEIARIQLEGIGLVVDTAQDGAKAIALAQSNIYAAIFMDMQMPNTNGLEATQRIRQLPACRDTPIIAMTANAFAEDKAQCLEAGMNDFLIKPFNPEEMFAALLRSLNRCAG</sequence>
<dbReference type="InterPro" id="IPR001789">
    <property type="entry name" value="Sig_transdc_resp-reg_receiver"/>
</dbReference>
<dbReference type="Proteomes" id="UP000199600">
    <property type="component" value="Unassembled WGS sequence"/>
</dbReference>
<dbReference type="SUPFAM" id="SSF47384">
    <property type="entry name" value="Homodimeric domain of signal transducing histidine kinase"/>
    <property type="match status" value="1"/>
</dbReference>
<dbReference type="InterPro" id="IPR005467">
    <property type="entry name" value="His_kinase_dom"/>
</dbReference>